<organism evidence="2 3">
    <name type="scientific">Senna tora</name>
    <dbReference type="NCBI Taxonomy" id="362788"/>
    <lineage>
        <taxon>Eukaryota</taxon>
        <taxon>Viridiplantae</taxon>
        <taxon>Streptophyta</taxon>
        <taxon>Embryophyta</taxon>
        <taxon>Tracheophyta</taxon>
        <taxon>Spermatophyta</taxon>
        <taxon>Magnoliopsida</taxon>
        <taxon>eudicotyledons</taxon>
        <taxon>Gunneridae</taxon>
        <taxon>Pentapetalae</taxon>
        <taxon>rosids</taxon>
        <taxon>fabids</taxon>
        <taxon>Fabales</taxon>
        <taxon>Fabaceae</taxon>
        <taxon>Caesalpinioideae</taxon>
        <taxon>Cassia clade</taxon>
        <taxon>Senna</taxon>
    </lineage>
</organism>
<name>A0A834W3Q2_9FABA</name>
<dbReference type="AlphaFoldDB" id="A0A834W3Q2"/>
<accession>A0A834W3Q2</accession>
<keyword evidence="3" id="KW-1185">Reference proteome</keyword>
<evidence type="ECO:0000313" key="3">
    <source>
        <dbReference type="Proteomes" id="UP000634136"/>
    </source>
</evidence>
<feature type="compositionally biased region" description="Basic residues" evidence="1">
    <location>
        <begin position="1"/>
        <end position="11"/>
    </location>
</feature>
<feature type="compositionally biased region" description="Polar residues" evidence="1">
    <location>
        <begin position="12"/>
        <end position="25"/>
    </location>
</feature>
<gene>
    <name evidence="2" type="ORF">G2W53_039584</name>
</gene>
<dbReference type="Proteomes" id="UP000634136">
    <property type="component" value="Unassembled WGS sequence"/>
</dbReference>
<evidence type="ECO:0000313" key="2">
    <source>
        <dbReference type="EMBL" id="KAF7807423.1"/>
    </source>
</evidence>
<feature type="compositionally biased region" description="Acidic residues" evidence="1">
    <location>
        <begin position="77"/>
        <end position="90"/>
    </location>
</feature>
<dbReference type="EMBL" id="JAAIUW010000012">
    <property type="protein sequence ID" value="KAF7807423.1"/>
    <property type="molecule type" value="Genomic_DNA"/>
</dbReference>
<comment type="caution">
    <text evidence="2">The sequence shown here is derived from an EMBL/GenBank/DDBJ whole genome shotgun (WGS) entry which is preliminary data.</text>
</comment>
<feature type="region of interest" description="Disordered" evidence="1">
    <location>
        <begin position="66"/>
        <end position="90"/>
    </location>
</feature>
<evidence type="ECO:0000256" key="1">
    <source>
        <dbReference type="SAM" id="MobiDB-lite"/>
    </source>
</evidence>
<protein>
    <submittedName>
        <fullName evidence="2">Uncharacterized protein</fullName>
    </submittedName>
</protein>
<sequence>MGHRDSKRSRTNHPSTSSSWQTAPEQQPIPELVMDFRRLDRAITDLTHGMKVKEVISATVQADIRELQAGSTSARGDDDEGDGDEEDIEG</sequence>
<reference evidence="2" key="1">
    <citation type="submission" date="2020-09" db="EMBL/GenBank/DDBJ databases">
        <title>Genome-Enabled Discovery of Anthraquinone Biosynthesis in Senna tora.</title>
        <authorList>
            <person name="Kang S.-H."/>
            <person name="Pandey R.P."/>
            <person name="Lee C.-M."/>
            <person name="Sim J.-S."/>
            <person name="Jeong J.-T."/>
            <person name="Choi B.-S."/>
            <person name="Jung M."/>
            <person name="Ginzburg D."/>
            <person name="Zhao K."/>
            <person name="Won S.Y."/>
            <person name="Oh T.-J."/>
            <person name="Yu Y."/>
            <person name="Kim N.-H."/>
            <person name="Lee O.R."/>
            <person name="Lee T.-H."/>
            <person name="Bashyal P."/>
            <person name="Kim T.-S."/>
            <person name="Lee W.-H."/>
            <person name="Kawkins C."/>
            <person name="Kim C.-K."/>
            <person name="Kim J.S."/>
            <person name="Ahn B.O."/>
            <person name="Rhee S.Y."/>
            <person name="Sohng J.K."/>
        </authorList>
    </citation>
    <scope>NUCLEOTIDE SEQUENCE</scope>
    <source>
        <tissue evidence="2">Leaf</tissue>
    </source>
</reference>
<proteinExistence type="predicted"/>
<feature type="region of interest" description="Disordered" evidence="1">
    <location>
        <begin position="1"/>
        <end position="29"/>
    </location>
</feature>